<dbReference type="GO" id="GO:0005694">
    <property type="term" value="C:chromosome"/>
    <property type="evidence" value="ECO:0007669"/>
    <property type="project" value="UniProtKB-ARBA"/>
</dbReference>
<proteinExistence type="predicted"/>
<feature type="compositionally biased region" description="Gly residues" evidence="5">
    <location>
        <begin position="370"/>
        <end position="381"/>
    </location>
</feature>
<evidence type="ECO:0000259" key="6">
    <source>
        <dbReference type="SMART" id="SM00382"/>
    </source>
</evidence>
<feature type="compositionally biased region" description="Basic and acidic residues" evidence="5">
    <location>
        <begin position="818"/>
        <end position="828"/>
    </location>
</feature>
<feature type="domain" description="AAA+ ATPase" evidence="6">
    <location>
        <begin position="2476"/>
        <end position="2755"/>
    </location>
</feature>
<organism evidence="7 8">
    <name type="scientific">Volvox reticuliferus</name>
    <dbReference type="NCBI Taxonomy" id="1737510"/>
    <lineage>
        <taxon>Eukaryota</taxon>
        <taxon>Viridiplantae</taxon>
        <taxon>Chlorophyta</taxon>
        <taxon>core chlorophytes</taxon>
        <taxon>Chlorophyceae</taxon>
        <taxon>CS clade</taxon>
        <taxon>Chlamydomonadales</taxon>
        <taxon>Volvocaceae</taxon>
        <taxon>Volvox</taxon>
    </lineage>
</organism>
<dbReference type="InterPro" id="IPR041677">
    <property type="entry name" value="DNA2/NAM7_AAA_11"/>
</dbReference>
<feature type="region of interest" description="Disordered" evidence="5">
    <location>
        <begin position="762"/>
        <end position="911"/>
    </location>
</feature>
<feature type="region of interest" description="Disordered" evidence="5">
    <location>
        <begin position="1605"/>
        <end position="1634"/>
    </location>
</feature>
<accession>A0A8J4LR30</accession>
<feature type="compositionally biased region" description="Gly residues" evidence="5">
    <location>
        <begin position="2805"/>
        <end position="2816"/>
    </location>
</feature>
<feature type="compositionally biased region" description="Polar residues" evidence="5">
    <location>
        <begin position="253"/>
        <end position="277"/>
    </location>
</feature>
<feature type="compositionally biased region" description="Low complexity" evidence="5">
    <location>
        <begin position="1953"/>
        <end position="1963"/>
    </location>
</feature>
<keyword evidence="4" id="KW-0067">ATP-binding</keyword>
<evidence type="ECO:0000256" key="3">
    <source>
        <dbReference type="ARBA" id="ARBA00022806"/>
    </source>
</evidence>
<feature type="compositionally biased region" description="Gly residues" evidence="5">
    <location>
        <begin position="2131"/>
        <end position="2146"/>
    </location>
</feature>
<dbReference type="Pfam" id="PF13086">
    <property type="entry name" value="AAA_11"/>
    <property type="match status" value="1"/>
</dbReference>
<evidence type="ECO:0000313" key="7">
    <source>
        <dbReference type="EMBL" id="GIM06715.1"/>
    </source>
</evidence>
<dbReference type="SUPFAM" id="SSF52540">
    <property type="entry name" value="P-loop containing nucleoside triphosphate hydrolases"/>
    <property type="match status" value="1"/>
</dbReference>
<feature type="region of interest" description="Disordered" evidence="5">
    <location>
        <begin position="2776"/>
        <end position="2817"/>
    </location>
</feature>
<keyword evidence="2" id="KW-0378">Hydrolase</keyword>
<dbReference type="InterPro" id="IPR045055">
    <property type="entry name" value="DNA2/NAM7-like"/>
</dbReference>
<dbReference type="GO" id="GO:0003968">
    <property type="term" value="F:RNA-directed RNA polymerase activity"/>
    <property type="evidence" value="ECO:0007669"/>
    <property type="project" value="InterPro"/>
</dbReference>
<feature type="region of interest" description="Disordered" evidence="5">
    <location>
        <begin position="1"/>
        <end position="84"/>
    </location>
</feature>
<dbReference type="InterPro" id="IPR027417">
    <property type="entry name" value="P-loop_NTPase"/>
</dbReference>
<evidence type="ECO:0000313" key="8">
    <source>
        <dbReference type="Proteomes" id="UP000722791"/>
    </source>
</evidence>
<dbReference type="GO" id="GO:0004386">
    <property type="term" value="F:helicase activity"/>
    <property type="evidence" value="ECO:0007669"/>
    <property type="project" value="UniProtKB-KW"/>
</dbReference>
<feature type="compositionally biased region" description="Low complexity" evidence="5">
    <location>
        <begin position="98"/>
        <end position="124"/>
    </location>
</feature>
<keyword evidence="1" id="KW-0547">Nucleotide-binding</keyword>
<evidence type="ECO:0000256" key="5">
    <source>
        <dbReference type="SAM" id="MobiDB-lite"/>
    </source>
</evidence>
<name>A0A8J4LR30_9CHLO</name>
<feature type="compositionally biased region" description="Acidic residues" evidence="5">
    <location>
        <begin position="1930"/>
        <end position="1941"/>
    </location>
</feature>
<feature type="compositionally biased region" description="Gly residues" evidence="5">
    <location>
        <begin position="867"/>
        <end position="883"/>
    </location>
</feature>
<dbReference type="InterPro" id="IPR041679">
    <property type="entry name" value="DNA2/NAM7-like_C"/>
</dbReference>
<gene>
    <name evidence="7" type="ORF">Vretimale_10979</name>
</gene>
<sequence>MGMPSGGSGKAPVGRSASIISRHHRNHHFEQQHASAGSPGGVQRLPAAAAEPAFDDDEWPALPSQRPSARQSESRAVEISTARTQAAVAVAAVAAAARSTAAATAATGPSRTRAVAGATTAAATLNQMQRPGGGGNASNNDKNPTGWGPSGRTQPDHSPSLQQQQPETQSQLKNLISPSCAPRQREGRLQQAGTSRTAQPSDSSGGGGGDMPLPAGNVAANRPPRPKPPPVASKMEVTTMQPAAAALPPPRVPSSNGAVTTGLSRRDGSGSSETVVTTRRGGGGGGGGGGGRSDVIIRINGGDGSPGARDKNRSSDGGGGGRMMSRGHSFSQPNSVDCIPLVLPAFEDVLLSKSGSGSGSGTKYCPASGSGSGSGPSDSCGGGLVQPKVMMKHIRVKDTVVVIEYVSTSPEETNRLIMAYGADPFAVVHFEVRFGSQKETREYIDKVLRAGVRIGSHTYNFLGHSNEQLKTRTCVLFRTDSPKQIEKLLASWIDYTGIASVAKRAKRTALLFSRFRPVPLPEHLRRHEDIEDLLVPGGDAKYTDGCGYCSVEFARYLSRYLDVRHRGRRYVPSMFQIRYLGYKGVVAVQPGLDERNARTRDDQHKVHMQLRKSMCKFKIPKEQHEAAPAEASAASSARLVFGVCGYSKPYKYGYLNSQAVMLLSALGVPDAVLEARQDTYLEELVRLHEGGDVAVRHLLAADKVEEAELLAAGYGDDLAGGRTEPLLGALQGLIDSREGREKPRVSQVLKTLQREEVDKLVKELPPRQPKQQRQQQQEQAEDDLAPAGPSKQLAPPPPYLLQQQQQHLRHKVNGDQQSARDDGGRRTAEANAPRTVMSSGGGGGGRSGDRRGQGGTAAESSRSGNSSGRGAGNGPTTSGGGEQMRGPYVVDNDEGGDAREGPLQDAEWDSLTAADFGPDCLAAAAAAAAAEETTHRSSGGRSPLDPLLYGADTMAAPAAAAAPNGSSAGVTATVTEKRISPKIRVRLEQSRRVFGVADPSREWPVPPSDEHNGPRTPQPQLFYGQCFFQPLVDGQAQSLVGGHVLMIRNPCYDIGDVRVLEVVDVPSCRHLEDVLVLPVDGPRPTADESSGGDLDGDTFLVIWDPDFVRAVPRLPSPPYTAAPERQAGEVGMQHLISYFSGYRGELLGRIDRLYHLWAAIHPEGPRCSECRALSQLFCRGVDSVSTGQATTIPPHLQLPPESELSPVERQRLADRVWKRMERRSEELWRAFHDVRAAGLLEDPEGVRDLDSRGLMRLVRSKDIGITEFELLRLMVRWCAARPGADLMEWAMHIDFGSFSPEQRLFALSAGLPRYLVFNALGQSALLQSEDLHAYQLGGERDLHWKMMAEGTMDNPLAFDHFHKALTAFQRKLLLMQMAEPSQVIAMYLNERFPMPGTYKCGQDMLVFAFAGSFRHKHPLPSHNLWLDLTSNRIQIYRNGNTSQSFLWLHKGPAPLRPQAPVALTAPDAEMRPKVGLLNRNADYSNPNLVANPNEHNYQQQRRAYNNDRNNGTMERLLPAAGPGGSGLATGRVVVGAAGARGSGARGGTSGGDPHVRVSIATIDLDRRAFNTGQLRKVTKEPLLRYELYVVSDREPLNAQSIWHLGGTEPYTPNDDGSEGTANQGEEAGRGFPLPPVEVPALPEELLQLGHLEARACNGGAVEIRLAALAARLAGQGKLAPAMRAARLARHVLQSDQLTDLLRAAGRLHDVGAAGQLVGWMLERREDGGRGGGTAAAGAGASGADDAASAAAAAHTPTRIQRALRVLREAAGTGVLVTCPEVITRIWAQIRAVQDAAAATAAATATAGGGETPVTSPHTAAAGGGGVRAPVPLSARDLELLLLAAVSCARRQPEFADDLIADIRSRVTLAGGSSSDCQRPPEPRSRRTDLMDHAPLRLRLQLLKAVTLIAASGGVDYAAAVRICRGVLEQEDQEGAEGEEQQSSDVRGGDGMSRRSGSSSNRSSGGTGYIERYCITMAAALSYEVLTEVAEADAALAARAEGERWCGGGGGGAAPPPEDYRPGPLLFDFIATKVASADSHSPMRSRLNRVGGGGGGGGAGASLQDVARRWVAEMKLRDHYHQFRQGLDPDGLGAVASAQAVLELRNLVACTGPESRPQPLDPDSAIAAEGAGDNGGGGGGGGGGGSGEYDEIMVSRTTEGHDAYVASRGLCTEGLGLTAAGGGGSGGGGGGGGGGDGFSLELRRQDGLLIPTGGGNESSGLRVGDLVRLSDMRTPSELLHRYLRGGCDAAGMPLAVEAVVTSVGTATLTLDLPWQPDLYEANVSAADGDVGGGSGGGGGGGGGGAGQGEFTEGASRRLRSWRLQRLGNVVTYERGTQALLRCQQQLVTTAHPLFTAANIDLGVRRYVATPLEIVVRTWAGEQLNFAIPQTGLNGGGGDGGSGGGSGGVGGGGDILGGMLEHRCGGSANAVVAASASASAAAAAASRVAAVAPEAVAAACRAAGSNASQRSAVEAAASRVLSIIHGPPGTGKTTTIAAILMTLLLNQDQQQAGDASCAPIPRQRQQPILVTAETNVAVDNILDRLLRLVNDEKKKKQEGQRPQETRMVGETTAENADAATGAATAAATVPSLARAAASAAGGEGGERVDGSLGDVNRKLLKLQQTEIEDQLCGSRSSEEGMDCLLEGLGRKAGEVVRVGDSGSVSPHLRKYCLEAIQGVRTEFGYNSRAVRKILKGARLVFATCAGAGSPLLDGVDFPLVVVDEASQATEPTTLIPLTRGSRQAVLVGDHLQLGPMLRSREARAVGAGVPLFERLQHRASPLQPQPPGGGLEAGDSRQREPGLHPSNGGGGGGFGGGLESHMLDTQYRMHPEIAAFPAQHFYGGRLRNGANTPGIPLPAPLTRRVTFVHVEGWERGVGQSFENLAQEEEACRWVHELLHHNRGSLEARDIGIITPYRQMVNRLKHRLSKTHPSLEVATVDGFQGREKRVILLVTVRANRRERNGMGFVKDARRLNVAITRAAAALVVLGHEPTMLGRQAAGSVGSGLVMEGATAPGSSSGSPSMAGTGACVGVGQGKGDEGEQLLAIWLASMTALPDGEKEGRRPPP</sequence>
<feature type="compositionally biased region" description="Basic and acidic residues" evidence="5">
    <location>
        <begin position="1878"/>
        <end position="1890"/>
    </location>
</feature>
<dbReference type="Pfam" id="PF05183">
    <property type="entry name" value="RdRP"/>
    <property type="match status" value="2"/>
</dbReference>
<protein>
    <recommendedName>
        <fullName evidence="6">AAA+ ATPase domain-containing protein</fullName>
    </recommendedName>
</protein>
<feature type="region of interest" description="Disordered" evidence="5">
    <location>
        <begin position="354"/>
        <end position="381"/>
    </location>
</feature>
<feature type="compositionally biased region" description="Low complexity" evidence="5">
    <location>
        <begin position="158"/>
        <end position="172"/>
    </location>
</feature>
<dbReference type="InterPro" id="IPR047187">
    <property type="entry name" value="SF1_C_Upf1"/>
</dbReference>
<comment type="caution">
    <text evidence="7">The sequence shown here is derived from an EMBL/GenBank/DDBJ whole genome shotgun (WGS) entry which is preliminary data.</text>
</comment>
<dbReference type="EMBL" id="BNCQ01000022">
    <property type="protein sequence ID" value="GIM06715.1"/>
    <property type="molecule type" value="Genomic_DNA"/>
</dbReference>
<feature type="region of interest" description="Disordered" evidence="5">
    <location>
        <begin position="2288"/>
        <end position="2309"/>
    </location>
</feature>
<evidence type="ECO:0000256" key="2">
    <source>
        <dbReference type="ARBA" id="ARBA00022801"/>
    </source>
</evidence>
<dbReference type="Pfam" id="PF13087">
    <property type="entry name" value="AAA_12"/>
    <property type="match status" value="1"/>
</dbReference>
<feature type="region of interest" description="Disordered" evidence="5">
    <location>
        <begin position="98"/>
        <end position="331"/>
    </location>
</feature>
<evidence type="ECO:0000256" key="4">
    <source>
        <dbReference type="ARBA" id="ARBA00022840"/>
    </source>
</evidence>
<dbReference type="Gene3D" id="3.40.50.300">
    <property type="entry name" value="P-loop containing nucleotide triphosphate hydrolases"/>
    <property type="match status" value="2"/>
</dbReference>
<dbReference type="GO" id="GO:0016787">
    <property type="term" value="F:hydrolase activity"/>
    <property type="evidence" value="ECO:0007669"/>
    <property type="project" value="UniProtKB-KW"/>
</dbReference>
<reference evidence="7" key="1">
    <citation type="journal article" date="2021" name="Proc. Natl. Acad. Sci. U.S.A.">
        <title>Three genomes in the algal genus Volvox reveal the fate of a haploid sex-determining region after a transition to homothallism.</title>
        <authorList>
            <person name="Yamamoto K."/>
            <person name="Hamaji T."/>
            <person name="Kawai-Toyooka H."/>
            <person name="Matsuzaki R."/>
            <person name="Takahashi F."/>
            <person name="Nishimura Y."/>
            <person name="Kawachi M."/>
            <person name="Noguchi H."/>
            <person name="Minakuchi Y."/>
            <person name="Umen J.G."/>
            <person name="Toyoda A."/>
            <person name="Nozaki H."/>
        </authorList>
    </citation>
    <scope>NUCLEOTIDE SEQUENCE</scope>
    <source>
        <strain evidence="7">NIES-3785</strain>
    </source>
</reference>
<dbReference type="PANTHER" id="PTHR10887:SF495">
    <property type="entry name" value="HELICASE SENATAXIN ISOFORM X1-RELATED"/>
    <property type="match status" value="1"/>
</dbReference>
<dbReference type="InterPro" id="IPR003593">
    <property type="entry name" value="AAA+_ATPase"/>
</dbReference>
<feature type="region of interest" description="Disordered" evidence="5">
    <location>
        <begin position="1930"/>
        <end position="1965"/>
    </location>
</feature>
<feature type="region of interest" description="Disordered" evidence="5">
    <location>
        <begin position="1805"/>
        <end position="1825"/>
    </location>
</feature>
<feature type="compositionally biased region" description="Low complexity" evidence="5">
    <location>
        <begin position="769"/>
        <end position="778"/>
    </location>
</feature>
<dbReference type="FunFam" id="3.40.50.300:FF:000326">
    <property type="entry name" value="P-loop containing nucleoside triphosphate hydrolase"/>
    <property type="match status" value="1"/>
</dbReference>
<dbReference type="InterPro" id="IPR057596">
    <property type="entry name" value="RDRP_core"/>
</dbReference>
<feature type="compositionally biased region" description="Gly residues" evidence="5">
    <location>
        <begin position="2288"/>
        <end position="2306"/>
    </location>
</feature>
<dbReference type="GO" id="GO:0005524">
    <property type="term" value="F:ATP binding"/>
    <property type="evidence" value="ECO:0007669"/>
    <property type="project" value="UniProtKB-KW"/>
</dbReference>
<feature type="compositionally biased region" description="Polar residues" evidence="5">
    <location>
        <begin position="191"/>
        <end position="200"/>
    </location>
</feature>
<dbReference type="SMART" id="SM00382">
    <property type="entry name" value="AAA"/>
    <property type="match status" value="1"/>
</dbReference>
<dbReference type="CDD" id="cd18808">
    <property type="entry name" value="SF1_C_Upf1"/>
    <property type="match status" value="1"/>
</dbReference>
<feature type="region of interest" description="Disordered" evidence="5">
    <location>
        <begin position="1869"/>
        <end position="1890"/>
    </location>
</feature>
<dbReference type="PANTHER" id="PTHR10887">
    <property type="entry name" value="DNA2/NAM7 HELICASE FAMILY"/>
    <property type="match status" value="1"/>
</dbReference>
<keyword evidence="3" id="KW-0347">Helicase</keyword>
<dbReference type="Proteomes" id="UP000722791">
    <property type="component" value="Unassembled WGS sequence"/>
</dbReference>
<evidence type="ECO:0000256" key="1">
    <source>
        <dbReference type="ARBA" id="ARBA00022741"/>
    </source>
</evidence>
<feature type="compositionally biased region" description="Gly residues" evidence="5">
    <location>
        <begin position="280"/>
        <end position="292"/>
    </location>
</feature>
<feature type="region of interest" description="Disordered" evidence="5">
    <location>
        <begin position="2111"/>
        <end position="2146"/>
    </location>
</feature>